<dbReference type="GO" id="GO:0022857">
    <property type="term" value="F:transmembrane transporter activity"/>
    <property type="evidence" value="ECO:0007669"/>
    <property type="project" value="InterPro"/>
</dbReference>
<feature type="transmembrane region" description="Helical" evidence="3">
    <location>
        <begin position="329"/>
        <end position="351"/>
    </location>
</feature>
<organism evidence="5 6">
    <name type="scientific">Caenorhabditis bovis</name>
    <dbReference type="NCBI Taxonomy" id="2654633"/>
    <lineage>
        <taxon>Eukaryota</taxon>
        <taxon>Metazoa</taxon>
        <taxon>Ecdysozoa</taxon>
        <taxon>Nematoda</taxon>
        <taxon>Chromadorea</taxon>
        <taxon>Rhabditida</taxon>
        <taxon>Rhabditina</taxon>
        <taxon>Rhabditomorpha</taxon>
        <taxon>Rhabditoidea</taxon>
        <taxon>Rhabditidae</taxon>
        <taxon>Peloderinae</taxon>
        <taxon>Caenorhabditis</taxon>
    </lineage>
</organism>
<evidence type="ECO:0000259" key="4">
    <source>
        <dbReference type="PROSITE" id="PS50850"/>
    </source>
</evidence>
<feature type="transmembrane region" description="Helical" evidence="3">
    <location>
        <begin position="171"/>
        <end position="189"/>
    </location>
</feature>
<dbReference type="SUPFAM" id="SSF103473">
    <property type="entry name" value="MFS general substrate transporter"/>
    <property type="match status" value="1"/>
</dbReference>
<dbReference type="InterPro" id="IPR011701">
    <property type="entry name" value="MFS"/>
</dbReference>
<feature type="transmembrane region" description="Helical" evidence="3">
    <location>
        <begin position="400"/>
        <end position="422"/>
    </location>
</feature>
<feature type="transmembrane region" description="Helical" evidence="3">
    <location>
        <begin position="195"/>
        <end position="219"/>
    </location>
</feature>
<feature type="transmembrane region" description="Helical" evidence="3">
    <location>
        <begin position="93"/>
        <end position="123"/>
    </location>
</feature>
<reference evidence="5 6" key="1">
    <citation type="submission" date="2020-04" db="EMBL/GenBank/DDBJ databases">
        <authorList>
            <person name="Laetsch R D."/>
            <person name="Stevens L."/>
            <person name="Kumar S."/>
            <person name="Blaxter L. M."/>
        </authorList>
    </citation>
    <scope>NUCLEOTIDE SEQUENCE [LARGE SCALE GENOMIC DNA]</scope>
</reference>
<comment type="subcellular location">
    <subcellularLocation>
        <location evidence="1">Membrane</location>
        <topology evidence="1">Multi-pass membrane protein</topology>
    </subcellularLocation>
</comment>
<keyword evidence="3" id="KW-0812">Transmembrane</keyword>
<feature type="transmembrane region" description="Helical" evidence="3">
    <location>
        <begin position="262"/>
        <end position="281"/>
    </location>
</feature>
<dbReference type="AlphaFoldDB" id="A0A8S1EQT8"/>
<feature type="transmembrane region" description="Helical" evidence="3">
    <location>
        <begin position="428"/>
        <end position="448"/>
    </location>
</feature>
<dbReference type="PROSITE" id="PS50850">
    <property type="entry name" value="MFS"/>
    <property type="match status" value="1"/>
</dbReference>
<comment type="caution">
    <text evidence="5">The sequence shown here is derived from an EMBL/GenBank/DDBJ whole genome shotgun (WGS) entry which is preliminary data.</text>
</comment>
<keyword evidence="3" id="KW-1133">Transmembrane helix</keyword>
<feature type="domain" description="Major facilitator superfamily (MFS) profile" evidence="4">
    <location>
        <begin position="100"/>
        <end position="519"/>
    </location>
</feature>
<dbReference type="PANTHER" id="PTHR45757">
    <property type="entry name" value="PROTEIN CBG23364-RELATED"/>
    <property type="match status" value="1"/>
</dbReference>
<keyword evidence="3" id="KW-0472">Membrane</keyword>
<evidence type="ECO:0000256" key="3">
    <source>
        <dbReference type="SAM" id="Phobius"/>
    </source>
</evidence>
<gene>
    <name evidence="5" type="ORF">CBOVIS_LOCUS6206</name>
</gene>
<dbReference type="Pfam" id="PF07690">
    <property type="entry name" value="MFS_1"/>
    <property type="match status" value="1"/>
</dbReference>
<dbReference type="Proteomes" id="UP000494206">
    <property type="component" value="Unassembled WGS sequence"/>
</dbReference>
<proteinExistence type="predicted"/>
<feature type="region of interest" description="Disordered" evidence="2">
    <location>
        <begin position="1"/>
        <end position="27"/>
    </location>
</feature>
<evidence type="ECO:0000256" key="2">
    <source>
        <dbReference type="SAM" id="MobiDB-lite"/>
    </source>
</evidence>
<dbReference type="InterPro" id="IPR036259">
    <property type="entry name" value="MFS_trans_sf"/>
</dbReference>
<dbReference type="PANTHER" id="PTHR45757:SF23">
    <property type="entry name" value="MAJOR FACILITATOR SUPERFAMILY (MFS) PROFILE DOMAIN-CONTAINING PROTEIN"/>
    <property type="match status" value="1"/>
</dbReference>
<sequence>MSTMPMSVGAAVEDKTPDRCDDEKKTKKKPSAVILTREETTVVTENGVVKQQICSGKLIFGSAWVNKMADSVFPTQATAQTRYISLFGTRTRFVLMVLILLCLTSIWSNILAFNFAVICMNAGDNSTANTGNLEDGFTNFQKSWAMSIVAIAALIGNFPVVQLVGLVGIRTVFTGLGILSAVSTLLVPVSIRMGFYYFLAIRALQGFAFAANFPVIGSFCAKWSYFKQSGLFVSALVAYVQLAPAITMPASGALCDAFQWPSVFYAHGAVSLILFVTYGLFYRNSPQKHPFVGNVELKKISIGKIANVEYDVKRALKKIPYGPILKTPAIWAVWIAAIGNFTCVNMMFLFSPTYLSQVLGFPVHSTGLSSAIPPLLQFLAKLIVGAISDRIHFISEATKFRIFNSVAFFGSAVFLTVLAFMGDSRKDLNMVVLGISAGLLGATTGGFFKAGPILSKQYSHFVTGNVSLGITITMLIVPFVVNALTHNNTQEEWSWVFLITAAVMVVTNLIFCVFVRGEPCEWTSDDFHRPGSVMDLQNERVKELDVEKVEQRL</sequence>
<dbReference type="OrthoDB" id="2985014at2759"/>
<accession>A0A8S1EQT8</accession>
<dbReference type="GO" id="GO:0016020">
    <property type="term" value="C:membrane"/>
    <property type="evidence" value="ECO:0007669"/>
    <property type="project" value="UniProtKB-SubCell"/>
</dbReference>
<evidence type="ECO:0000256" key="1">
    <source>
        <dbReference type="ARBA" id="ARBA00004141"/>
    </source>
</evidence>
<feature type="transmembrane region" description="Helical" evidence="3">
    <location>
        <begin position="231"/>
        <end position="250"/>
    </location>
</feature>
<evidence type="ECO:0000313" key="5">
    <source>
        <dbReference type="EMBL" id="CAB3403788.1"/>
    </source>
</evidence>
<dbReference type="InterPro" id="IPR020846">
    <property type="entry name" value="MFS_dom"/>
</dbReference>
<feature type="transmembrane region" description="Helical" evidence="3">
    <location>
        <begin position="371"/>
        <end position="388"/>
    </location>
</feature>
<evidence type="ECO:0000313" key="6">
    <source>
        <dbReference type="Proteomes" id="UP000494206"/>
    </source>
</evidence>
<name>A0A8S1EQT8_9PELO</name>
<feature type="transmembrane region" description="Helical" evidence="3">
    <location>
        <begin position="460"/>
        <end position="481"/>
    </location>
</feature>
<dbReference type="Gene3D" id="1.20.1250.20">
    <property type="entry name" value="MFS general substrate transporter like domains"/>
    <property type="match status" value="2"/>
</dbReference>
<feature type="transmembrane region" description="Helical" evidence="3">
    <location>
        <begin position="493"/>
        <end position="515"/>
    </location>
</feature>
<dbReference type="EMBL" id="CADEPM010000004">
    <property type="protein sequence ID" value="CAB3403788.1"/>
    <property type="molecule type" value="Genomic_DNA"/>
</dbReference>
<keyword evidence="6" id="KW-1185">Reference proteome</keyword>
<feature type="transmembrane region" description="Helical" evidence="3">
    <location>
        <begin position="143"/>
        <end position="164"/>
    </location>
</feature>
<protein>
    <recommendedName>
        <fullName evidence="4">Major facilitator superfamily (MFS) profile domain-containing protein</fullName>
    </recommendedName>
</protein>
<feature type="compositionally biased region" description="Basic and acidic residues" evidence="2">
    <location>
        <begin position="12"/>
        <end position="25"/>
    </location>
</feature>